<accession>A0ABR8X438</accession>
<sequence length="235" mass="23775">MHRPSSAPVARVSASAIAHNAALALARLTEGTRAIADLRADAWGHGAPAVAAELLAAGVDRLVVDDAPAVRVLAAAGVAGATTSAAPDLDPTTLYGLPGGAPDAVPAMRLSGTVLSVKALRAGEGVSYGYRFRAAADTRVALVTGGYAQGVVRDLGNRARVTIGGASLPIVGRVAMDVCVVDVGDAPVRRGDEVVFFGDPRAGEPSIADWVEATGLRADELVTVVGLRATREQVA</sequence>
<dbReference type="EMBL" id="JACSPM010000003">
    <property type="protein sequence ID" value="MBD8024077.1"/>
    <property type="molecule type" value="Genomic_DNA"/>
</dbReference>
<evidence type="ECO:0000256" key="1">
    <source>
        <dbReference type="ARBA" id="ARBA00001933"/>
    </source>
</evidence>
<evidence type="ECO:0000256" key="3">
    <source>
        <dbReference type="ARBA" id="ARBA00023235"/>
    </source>
</evidence>
<dbReference type="SMART" id="SM01005">
    <property type="entry name" value="Ala_racemase_C"/>
    <property type="match status" value="1"/>
</dbReference>
<dbReference type="InterPro" id="IPR000821">
    <property type="entry name" value="Ala_racemase"/>
</dbReference>
<comment type="caution">
    <text evidence="5">The sequence shown here is derived from an EMBL/GenBank/DDBJ whole genome shotgun (WGS) entry which is preliminary data.</text>
</comment>
<keyword evidence="2" id="KW-0663">Pyridoxal phosphate</keyword>
<dbReference type="Pfam" id="PF01168">
    <property type="entry name" value="Ala_racemase_N"/>
    <property type="match status" value="1"/>
</dbReference>
<dbReference type="InterPro" id="IPR009006">
    <property type="entry name" value="Ala_racemase/Decarboxylase_C"/>
</dbReference>
<comment type="cofactor">
    <cofactor evidence="1">
        <name>pyridoxal 5'-phosphate</name>
        <dbReference type="ChEBI" id="CHEBI:597326"/>
    </cofactor>
</comment>
<dbReference type="PANTHER" id="PTHR30511:SF0">
    <property type="entry name" value="ALANINE RACEMASE, CATABOLIC-RELATED"/>
    <property type="match status" value="1"/>
</dbReference>
<dbReference type="InterPro" id="IPR011079">
    <property type="entry name" value="Ala_racemase_C"/>
</dbReference>
<dbReference type="SUPFAM" id="SSF51419">
    <property type="entry name" value="PLP-binding barrel"/>
    <property type="match status" value="1"/>
</dbReference>
<protein>
    <submittedName>
        <fullName evidence="5">Alanine racemase</fullName>
    </submittedName>
</protein>
<keyword evidence="3" id="KW-0413">Isomerase</keyword>
<evidence type="ECO:0000313" key="6">
    <source>
        <dbReference type="Proteomes" id="UP000602532"/>
    </source>
</evidence>
<name>A0ABR8X438_9MICO</name>
<evidence type="ECO:0000259" key="4">
    <source>
        <dbReference type="SMART" id="SM01005"/>
    </source>
</evidence>
<organism evidence="5 6">
    <name type="scientific">Microbacterium gallinarum</name>
    <dbReference type="NCBI Taxonomy" id="2762209"/>
    <lineage>
        <taxon>Bacteria</taxon>
        <taxon>Bacillati</taxon>
        <taxon>Actinomycetota</taxon>
        <taxon>Actinomycetes</taxon>
        <taxon>Micrococcales</taxon>
        <taxon>Microbacteriaceae</taxon>
        <taxon>Microbacterium</taxon>
    </lineage>
</organism>
<reference evidence="5 6" key="1">
    <citation type="submission" date="2020-08" db="EMBL/GenBank/DDBJ databases">
        <title>A Genomic Blueprint of the Chicken Gut Microbiome.</title>
        <authorList>
            <person name="Gilroy R."/>
            <person name="Ravi A."/>
            <person name="Getino M."/>
            <person name="Pursley I."/>
            <person name="Horton D.L."/>
            <person name="Alikhan N.-F."/>
            <person name="Baker D."/>
            <person name="Gharbi K."/>
            <person name="Hall N."/>
            <person name="Watson M."/>
            <person name="Adriaenssens E.M."/>
            <person name="Foster-Nyarko E."/>
            <person name="Jarju S."/>
            <person name="Secka A."/>
            <person name="Antonio M."/>
            <person name="Oren A."/>
            <person name="Chaudhuri R."/>
            <person name="La Ragione R.M."/>
            <person name="Hildebrand F."/>
            <person name="Pallen M.J."/>
        </authorList>
    </citation>
    <scope>NUCLEOTIDE SEQUENCE [LARGE SCALE GENOMIC DNA]</scope>
    <source>
        <strain evidence="5 6">Sa1CUA4</strain>
    </source>
</reference>
<evidence type="ECO:0000256" key="2">
    <source>
        <dbReference type="ARBA" id="ARBA00022898"/>
    </source>
</evidence>
<dbReference type="Gene3D" id="3.20.20.10">
    <property type="entry name" value="Alanine racemase"/>
    <property type="match status" value="1"/>
</dbReference>
<dbReference type="SUPFAM" id="SSF50621">
    <property type="entry name" value="Alanine racemase C-terminal domain-like"/>
    <property type="match status" value="1"/>
</dbReference>
<evidence type="ECO:0000313" key="5">
    <source>
        <dbReference type="EMBL" id="MBD8024077.1"/>
    </source>
</evidence>
<keyword evidence="6" id="KW-1185">Reference proteome</keyword>
<proteinExistence type="predicted"/>
<dbReference type="Proteomes" id="UP000602532">
    <property type="component" value="Unassembled WGS sequence"/>
</dbReference>
<dbReference type="InterPro" id="IPR029066">
    <property type="entry name" value="PLP-binding_barrel"/>
</dbReference>
<feature type="domain" description="Alanine racemase C-terminal" evidence="4">
    <location>
        <begin position="107"/>
        <end position="234"/>
    </location>
</feature>
<dbReference type="Gene3D" id="2.40.37.10">
    <property type="entry name" value="Lyase, Ornithine Decarboxylase, Chain A, domain 1"/>
    <property type="match status" value="1"/>
</dbReference>
<gene>
    <name evidence="5" type="ORF">H9622_10790</name>
</gene>
<dbReference type="InterPro" id="IPR001608">
    <property type="entry name" value="Ala_racemase_N"/>
</dbReference>
<dbReference type="Pfam" id="PF00842">
    <property type="entry name" value="Ala_racemase_C"/>
    <property type="match status" value="1"/>
</dbReference>
<dbReference type="PANTHER" id="PTHR30511">
    <property type="entry name" value="ALANINE RACEMASE"/>
    <property type="match status" value="1"/>
</dbReference>